<keyword evidence="8" id="KW-0732">Signal</keyword>
<keyword evidence="4" id="KW-0479">Metal-binding</keyword>
<dbReference type="GO" id="GO:0046872">
    <property type="term" value="F:metal ion binding"/>
    <property type="evidence" value="ECO:0007669"/>
    <property type="project" value="UniProtKB-KW"/>
</dbReference>
<evidence type="ECO:0000256" key="2">
    <source>
        <dbReference type="ARBA" id="ARBA00022559"/>
    </source>
</evidence>
<evidence type="ECO:0000256" key="6">
    <source>
        <dbReference type="ARBA" id="ARBA00023004"/>
    </source>
</evidence>
<dbReference type="InterPro" id="IPR036851">
    <property type="entry name" value="Chloroperoxidase-like_sf"/>
</dbReference>
<protein>
    <recommendedName>
        <fullName evidence="9">Heme haloperoxidase family profile domain-containing protein</fullName>
    </recommendedName>
</protein>
<organism evidence="10 11">
    <name type="scientific">Zymoseptoria tritici (strain ST99CH_3D7)</name>
    <dbReference type="NCBI Taxonomy" id="1276538"/>
    <lineage>
        <taxon>Eukaryota</taxon>
        <taxon>Fungi</taxon>
        <taxon>Dikarya</taxon>
        <taxon>Ascomycota</taxon>
        <taxon>Pezizomycotina</taxon>
        <taxon>Dothideomycetes</taxon>
        <taxon>Dothideomycetidae</taxon>
        <taxon>Mycosphaerellales</taxon>
        <taxon>Mycosphaerellaceae</taxon>
        <taxon>Zymoseptoria</taxon>
    </lineage>
</organism>
<keyword evidence="11" id="KW-1185">Reference proteome</keyword>
<keyword evidence="6" id="KW-0408">Iron</keyword>
<accession>A0A1X7RCX6</accession>
<dbReference type="GO" id="GO:0004601">
    <property type="term" value="F:peroxidase activity"/>
    <property type="evidence" value="ECO:0007669"/>
    <property type="project" value="UniProtKB-KW"/>
</dbReference>
<dbReference type="Proteomes" id="UP000215127">
    <property type="component" value="Chromosome 1"/>
</dbReference>
<dbReference type="PANTHER" id="PTHR33577">
    <property type="entry name" value="STERIGMATOCYSTIN BIOSYNTHESIS PEROXIDASE STCC-RELATED"/>
    <property type="match status" value="1"/>
</dbReference>
<evidence type="ECO:0000259" key="9">
    <source>
        <dbReference type="PROSITE" id="PS51405"/>
    </source>
</evidence>
<dbReference type="Pfam" id="PF01328">
    <property type="entry name" value="Peroxidase_2"/>
    <property type="match status" value="1"/>
</dbReference>
<keyword evidence="3" id="KW-0349">Heme</keyword>
<keyword evidence="2" id="KW-0575">Peroxidase</keyword>
<proteinExistence type="inferred from homology"/>
<comment type="similarity">
    <text evidence="7">Belongs to the chloroperoxidase family.</text>
</comment>
<feature type="chain" id="PRO_5012078380" description="Heme haloperoxidase family profile domain-containing protein" evidence="8">
    <location>
        <begin position="18"/>
        <end position="416"/>
    </location>
</feature>
<evidence type="ECO:0000256" key="5">
    <source>
        <dbReference type="ARBA" id="ARBA00023002"/>
    </source>
</evidence>
<evidence type="ECO:0000256" key="7">
    <source>
        <dbReference type="ARBA" id="ARBA00025795"/>
    </source>
</evidence>
<evidence type="ECO:0000256" key="1">
    <source>
        <dbReference type="ARBA" id="ARBA00001970"/>
    </source>
</evidence>
<dbReference type="EMBL" id="LT853692">
    <property type="protein sequence ID" value="SMQ45268.1"/>
    <property type="molecule type" value="Genomic_DNA"/>
</dbReference>
<dbReference type="SUPFAM" id="SSF47571">
    <property type="entry name" value="Cloroperoxidase"/>
    <property type="match status" value="1"/>
</dbReference>
<feature type="domain" description="Heme haloperoxidase family profile" evidence="9">
    <location>
        <begin position="67"/>
        <end position="299"/>
    </location>
</feature>
<evidence type="ECO:0000256" key="4">
    <source>
        <dbReference type="ARBA" id="ARBA00022723"/>
    </source>
</evidence>
<comment type="cofactor">
    <cofactor evidence="1">
        <name>heme b</name>
        <dbReference type="ChEBI" id="CHEBI:60344"/>
    </cofactor>
</comment>
<feature type="signal peptide" evidence="8">
    <location>
        <begin position="1"/>
        <end position="17"/>
    </location>
</feature>
<evidence type="ECO:0000256" key="8">
    <source>
        <dbReference type="SAM" id="SignalP"/>
    </source>
</evidence>
<name>A0A1X7RCX6_ZYMT9</name>
<gene>
    <name evidence="10" type="ORF">ZT3D7_G412</name>
</gene>
<dbReference type="PANTHER" id="PTHR33577:SF1">
    <property type="entry name" value="HEME HALOPEROXIDASE FAMILY PROFILE DOMAIN-CONTAINING PROTEIN"/>
    <property type="match status" value="1"/>
</dbReference>
<evidence type="ECO:0000313" key="11">
    <source>
        <dbReference type="Proteomes" id="UP000215127"/>
    </source>
</evidence>
<evidence type="ECO:0000313" key="10">
    <source>
        <dbReference type="EMBL" id="SMQ45268.1"/>
    </source>
</evidence>
<dbReference type="AlphaFoldDB" id="A0A1X7RCX6"/>
<sequence length="416" mass="44494">MKFTILNTALLASSVAAFPAMDATAAPVLEKALLEARQNRVAPQGVGALPLAPPPFIAALQRVSTSGKYKFVPPGDGDARGPCPGLNAMANHGYIPHNGIATRQQFIDGTNAVFGMARDLGGFLANYGASVDGDGEQWSIRGVPHTGIAGSHGNYETDSSPLRADLNQYGSNSRLIMSQFNSLYARQPDAATANYNLEVLRDFRGERFLESINKNPYFTYDPFAGILVSQAAFTFIYRFMGNKSLEYPEGVLNKANLKSFMSIEGDENNLRWNPGHERIPDNWYKRNQADEYSIPYFFSDIRYFAETQPEILAVGCNQGRVNSYNGIDPSVLSGGAYSSADVAKNPGCFASSFLAASAAQSSDSQIKAAASQITGLVSGLGCAPITALNTTSFSLCPGFSRYGGPEGPVAPGAIQN</sequence>
<keyword evidence="5" id="KW-0560">Oxidoreductase</keyword>
<dbReference type="PROSITE" id="PS51405">
    <property type="entry name" value="HEME_HALOPEROXIDASE"/>
    <property type="match status" value="1"/>
</dbReference>
<evidence type="ECO:0000256" key="3">
    <source>
        <dbReference type="ARBA" id="ARBA00022617"/>
    </source>
</evidence>
<dbReference type="Gene3D" id="1.10.489.10">
    <property type="entry name" value="Chloroperoxidase-like"/>
    <property type="match status" value="1"/>
</dbReference>
<reference evidence="10 11" key="1">
    <citation type="submission" date="2016-06" db="EMBL/GenBank/DDBJ databases">
        <authorList>
            <person name="Kjaerup R.B."/>
            <person name="Dalgaard T.S."/>
            <person name="Juul-Madsen H.R."/>
        </authorList>
    </citation>
    <scope>NUCLEOTIDE SEQUENCE [LARGE SCALE GENOMIC DNA]</scope>
</reference>
<dbReference type="InterPro" id="IPR000028">
    <property type="entry name" value="Chloroperoxidase"/>
</dbReference>